<dbReference type="PANTHER" id="PTHR25462:SF296">
    <property type="entry name" value="MEIOTIC P26, ISOFORM F"/>
    <property type="match status" value="1"/>
</dbReference>
<dbReference type="SUPFAM" id="SSF81296">
    <property type="entry name" value="E set domains"/>
    <property type="match status" value="1"/>
</dbReference>
<dbReference type="PROSITE" id="PS50188">
    <property type="entry name" value="B302_SPRY"/>
    <property type="match status" value="1"/>
</dbReference>
<dbReference type="Pfam" id="PF00630">
    <property type="entry name" value="Filamin"/>
    <property type="match status" value="1"/>
</dbReference>
<sequence>MASKRQVSKRDAGTVFNITNPSSISLTDMDKSVKCVSCRQFYSKYEHIPHVLPCLHSCCSSCLKKSLRHSKIICPDCQESFQHDGRDTSKFPVDTSKKHMVDLYLIKKTPTEFVCDQCKELATARCRECEEFLCLECSQAHQKTKLTKAHGVISLDKLRTAPLESFHNKPTCQLPGHEGHSLGNFCAKTTCNQPVCRLCVDSSHPESQGHVIRDINDVYVENKRLLEGYLIHLRQQSNSIKHKMSKLEEERKRVKKKDIQADEELEQYFESCTNALENRKKELKTRLQIARENNEENLTNTIVDIQKQHKRVNQACKYAEDHLSHSEAAEFLEVKDPVLQRVYTLSRKDVSKISNPVTCATQFVPRGSADDAMKSIPDVDDVIATSAFLPNTKVETNDICDGKEDSVVTITLFDNQNTLLREKGVNINVTIVDPKGKTWDAKIKDCVESYGCYKALYTPDKPGEHTANVSVCGGHLKAEGYPFYVQKSDELSLDLSEIESSRSTGEKESWISERAMSQKDPELIFPNIDFDSSRCNLQNTVSKNNQRLTNKKSCGPSSRVADHAFVNYRGTISTRPLGKTGQHYFEVQIHLFIKRQLRQELMFEIGLSRKAHIDKHYTVDCHPDAWVFCARRCSICESICLQAWHNNSKLFHTPMTDGKSPGTTFKAIYGFLLDTERQQWFLIDAKSRKCIFRFRNVDTSKPLWPAFAIYNPDLVDVTMTLRSGNGITGEPDVPIDV</sequence>
<dbReference type="SUPFAM" id="SSF49899">
    <property type="entry name" value="Concanavalin A-like lectins/glucanases"/>
    <property type="match status" value="1"/>
</dbReference>
<dbReference type="Gene3D" id="3.30.40.10">
    <property type="entry name" value="Zinc/RING finger domain, C3HC4 (zinc finger)"/>
    <property type="match status" value="1"/>
</dbReference>
<evidence type="ECO:0000313" key="11">
    <source>
        <dbReference type="EMBL" id="OWF43604.1"/>
    </source>
</evidence>
<evidence type="ECO:0000256" key="4">
    <source>
        <dbReference type="ARBA" id="ARBA00022833"/>
    </source>
</evidence>
<feature type="coiled-coil region" evidence="7">
    <location>
        <begin position="230"/>
        <end position="300"/>
    </location>
</feature>
<evidence type="ECO:0000256" key="3">
    <source>
        <dbReference type="ARBA" id="ARBA00022771"/>
    </source>
</evidence>
<dbReference type="InterPro" id="IPR013320">
    <property type="entry name" value="ConA-like_dom_sf"/>
</dbReference>
<dbReference type="InterPro" id="IPR017868">
    <property type="entry name" value="Filamin/ABP280_repeat-like"/>
</dbReference>
<dbReference type="Pfam" id="PF22586">
    <property type="entry name" value="ANCHR-like_BBOX"/>
    <property type="match status" value="1"/>
</dbReference>
<dbReference type="InterPro" id="IPR001841">
    <property type="entry name" value="Znf_RING"/>
</dbReference>
<dbReference type="GO" id="GO:0008270">
    <property type="term" value="F:zinc ion binding"/>
    <property type="evidence" value="ECO:0007669"/>
    <property type="project" value="UniProtKB-KW"/>
</dbReference>
<keyword evidence="4" id="KW-0862">Zinc</keyword>
<accession>A0A210Q4D5</accession>
<dbReference type="EMBL" id="NEDP02005050">
    <property type="protein sequence ID" value="OWF43604.1"/>
    <property type="molecule type" value="Genomic_DNA"/>
</dbReference>
<dbReference type="SMART" id="SM00336">
    <property type="entry name" value="BBOX"/>
    <property type="match status" value="2"/>
</dbReference>
<evidence type="ECO:0000256" key="5">
    <source>
        <dbReference type="PROSITE-ProRule" id="PRU00024"/>
    </source>
</evidence>
<evidence type="ECO:0000256" key="6">
    <source>
        <dbReference type="PROSITE-ProRule" id="PRU00087"/>
    </source>
</evidence>
<dbReference type="PROSITE" id="PS50089">
    <property type="entry name" value="ZF_RING_2"/>
    <property type="match status" value="1"/>
</dbReference>
<evidence type="ECO:0000256" key="7">
    <source>
        <dbReference type="SAM" id="Coils"/>
    </source>
</evidence>
<gene>
    <name evidence="11" type="ORF">KP79_PYT20885</name>
</gene>
<feature type="domain" description="RING-type" evidence="8">
    <location>
        <begin position="35"/>
        <end position="78"/>
    </location>
</feature>
<keyword evidence="1" id="KW-0479">Metal-binding</keyword>
<keyword evidence="7" id="KW-0175">Coiled coil</keyword>
<dbReference type="InterPro" id="IPR043136">
    <property type="entry name" value="B30.2/SPRY_sf"/>
</dbReference>
<dbReference type="InterPro" id="IPR013083">
    <property type="entry name" value="Znf_RING/FYVE/PHD"/>
</dbReference>
<feature type="domain" description="B30.2/SPRY" evidence="10">
    <location>
        <begin position="507"/>
        <end position="726"/>
    </location>
</feature>
<dbReference type="Gene3D" id="2.60.120.920">
    <property type="match status" value="1"/>
</dbReference>
<dbReference type="AlphaFoldDB" id="A0A210Q4D5"/>
<evidence type="ECO:0000313" key="12">
    <source>
        <dbReference type="Proteomes" id="UP000242188"/>
    </source>
</evidence>
<dbReference type="CDD" id="cd16449">
    <property type="entry name" value="RING-HC"/>
    <property type="match status" value="1"/>
</dbReference>
<evidence type="ECO:0000256" key="2">
    <source>
        <dbReference type="ARBA" id="ARBA00022737"/>
    </source>
</evidence>
<proteinExistence type="predicted"/>
<dbReference type="InterPro" id="IPR014756">
    <property type="entry name" value="Ig_E-set"/>
</dbReference>
<dbReference type="Gene3D" id="3.30.160.60">
    <property type="entry name" value="Classic Zinc Finger"/>
    <property type="match status" value="1"/>
</dbReference>
<feature type="repeat" description="Filamin" evidence="6">
    <location>
        <begin position="426"/>
        <end position="487"/>
    </location>
</feature>
<reference evidence="11 12" key="1">
    <citation type="journal article" date="2017" name="Nat. Ecol. Evol.">
        <title>Scallop genome provides insights into evolution of bilaterian karyotype and development.</title>
        <authorList>
            <person name="Wang S."/>
            <person name="Zhang J."/>
            <person name="Jiao W."/>
            <person name="Li J."/>
            <person name="Xun X."/>
            <person name="Sun Y."/>
            <person name="Guo X."/>
            <person name="Huan P."/>
            <person name="Dong B."/>
            <person name="Zhang L."/>
            <person name="Hu X."/>
            <person name="Sun X."/>
            <person name="Wang J."/>
            <person name="Zhao C."/>
            <person name="Wang Y."/>
            <person name="Wang D."/>
            <person name="Huang X."/>
            <person name="Wang R."/>
            <person name="Lv J."/>
            <person name="Li Y."/>
            <person name="Zhang Z."/>
            <person name="Liu B."/>
            <person name="Lu W."/>
            <person name="Hui Y."/>
            <person name="Liang J."/>
            <person name="Zhou Z."/>
            <person name="Hou R."/>
            <person name="Li X."/>
            <person name="Liu Y."/>
            <person name="Li H."/>
            <person name="Ning X."/>
            <person name="Lin Y."/>
            <person name="Zhao L."/>
            <person name="Xing Q."/>
            <person name="Dou J."/>
            <person name="Li Y."/>
            <person name="Mao J."/>
            <person name="Guo H."/>
            <person name="Dou H."/>
            <person name="Li T."/>
            <person name="Mu C."/>
            <person name="Jiang W."/>
            <person name="Fu Q."/>
            <person name="Fu X."/>
            <person name="Miao Y."/>
            <person name="Liu J."/>
            <person name="Yu Q."/>
            <person name="Li R."/>
            <person name="Liao H."/>
            <person name="Li X."/>
            <person name="Kong Y."/>
            <person name="Jiang Z."/>
            <person name="Chourrout D."/>
            <person name="Li R."/>
            <person name="Bao Z."/>
        </authorList>
    </citation>
    <scope>NUCLEOTIDE SEQUENCE [LARGE SCALE GENOMIC DNA]</scope>
    <source>
        <strain evidence="11 12">PY_sf001</strain>
    </source>
</reference>
<dbReference type="Proteomes" id="UP000242188">
    <property type="component" value="Unassembled WGS sequence"/>
</dbReference>
<keyword evidence="3 5" id="KW-0863">Zinc-finger</keyword>
<dbReference type="Gene3D" id="2.60.40.10">
    <property type="entry name" value="Immunoglobulins"/>
    <property type="match status" value="1"/>
</dbReference>
<keyword evidence="12" id="KW-1185">Reference proteome</keyword>
<evidence type="ECO:0000259" key="8">
    <source>
        <dbReference type="PROSITE" id="PS50089"/>
    </source>
</evidence>
<dbReference type="SUPFAM" id="SSF57850">
    <property type="entry name" value="RING/U-box"/>
    <property type="match status" value="1"/>
</dbReference>
<dbReference type="PROSITE" id="PS50194">
    <property type="entry name" value="FILAMIN_REPEAT"/>
    <property type="match status" value="1"/>
</dbReference>
<dbReference type="InterPro" id="IPR000315">
    <property type="entry name" value="Znf_B-box"/>
</dbReference>
<dbReference type="InterPro" id="IPR047153">
    <property type="entry name" value="TRIM45/56/19-like"/>
</dbReference>
<keyword evidence="2" id="KW-0677">Repeat</keyword>
<evidence type="ECO:0000259" key="10">
    <source>
        <dbReference type="PROSITE" id="PS50188"/>
    </source>
</evidence>
<dbReference type="InterPro" id="IPR013783">
    <property type="entry name" value="Ig-like_fold"/>
</dbReference>
<dbReference type="InterPro" id="IPR001870">
    <property type="entry name" value="B30.2/SPRY"/>
</dbReference>
<dbReference type="PROSITE" id="PS50119">
    <property type="entry name" value="ZF_BBOX"/>
    <property type="match status" value="1"/>
</dbReference>
<protein>
    <submittedName>
        <fullName evidence="11">Tripartite motif-containing protein 45</fullName>
    </submittedName>
</protein>
<evidence type="ECO:0000256" key="1">
    <source>
        <dbReference type="ARBA" id="ARBA00022723"/>
    </source>
</evidence>
<organism evidence="11 12">
    <name type="scientific">Mizuhopecten yessoensis</name>
    <name type="common">Japanese scallop</name>
    <name type="synonym">Patinopecten yessoensis</name>
    <dbReference type="NCBI Taxonomy" id="6573"/>
    <lineage>
        <taxon>Eukaryota</taxon>
        <taxon>Metazoa</taxon>
        <taxon>Spiralia</taxon>
        <taxon>Lophotrochozoa</taxon>
        <taxon>Mollusca</taxon>
        <taxon>Bivalvia</taxon>
        <taxon>Autobranchia</taxon>
        <taxon>Pteriomorphia</taxon>
        <taxon>Pectinida</taxon>
        <taxon>Pectinoidea</taxon>
        <taxon>Pectinidae</taxon>
        <taxon>Mizuhopecten</taxon>
    </lineage>
</organism>
<name>A0A210Q4D5_MIZYE</name>
<dbReference type="PANTHER" id="PTHR25462">
    <property type="entry name" value="BONUS, ISOFORM C-RELATED"/>
    <property type="match status" value="1"/>
</dbReference>
<evidence type="ECO:0000259" key="9">
    <source>
        <dbReference type="PROSITE" id="PS50119"/>
    </source>
</evidence>
<feature type="domain" description="B box-type" evidence="9">
    <location>
        <begin position="110"/>
        <end position="155"/>
    </location>
</feature>
<comment type="caution">
    <text evidence="11">The sequence shown here is derived from an EMBL/GenBank/DDBJ whole genome shotgun (WGS) entry which is preliminary data.</text>
</comment>
<dbReference type="OrthoDB" id="6127283at2759"/>